<dbReference type="PRINTS" id="PR00455">
    <property type="entry name" value="HTHTETR"/>
</dbReference>
<sequence length="274" mass="31340">MLGTSFVGIGNFCRMGRGEAVAYDDHDFNEPSVRHGFYMADGITKVWCGITRARFHQSDGLTAVEKSRPPTRIQTKRRRKILEAALEIFSTHGFRGATIDQIAEAAGMSKPNLLYYFRSKDEIHSTLIKRLLDDWLQPLRDLDADGDPMAELQSYIRRKMEMSRDFPREGRLFTNEILQGAPHTLEMLQDVLKPLVDEKVKVIEGWMKDGRIAQTDPYHLIFSLWATTQHYADFDVQVRAVLGPDRSGERLFEDGAQFLEQLYLNGLSPEASRN</sequence>
<evidence type="ECO:0000313" key="5">
    <source>
        <dbReference type="Proteomes" id="UP000533306"/>
    </source>
</evidence>
<dbReference type="Proteomes" id="UP000533306">
    <property type="component" value="Unassembled WGS sequence"/>
</dbReference>
<keyword evidence="1 2" id="KW-0238">DNA-binding</keyword>
<evidence type="ECO:0000256" key="2">
    <source>
        <dbReference type="PROSITE-ProRule" id="PRU00335"/>
    </source>
</evidence>
<organism evidence="4 5">
    <name type="scientific">Aquamicrobium lusatiense</name>
    <dbReference type="NCBI Taxonomy" id="89772"/>
    <lineage>
        <taxon>Bacteria</taxon>
        <taxon>Pseudomonadati</taxon>
        <taxon>Pseudomonadota</taxon>
        <taxon>Alphaproteobacteria</taxon>
        <taxon>Hyphomicrobiales</taxon>
        <taxon>Phyllobacteriaceae</taxon>
        <taxon>Aquamicrobium</taxon>
    </lineage>
</organism>
<dbReference type="PANTHER" id="PTHR30055">
    <property type="entry name" value="HTH-TYPE TRANSCRIPTIONAL REGULATOR RUTR"/>
    <property type="match status" value="1"/>
</dbReference>
<evidence type="ECO:0000313" key="4">
    <source>
        <dbReference type="EMBL" id="MBB6014634.1"/>
    </source>
</evidence>
<dbReference type="Pfam" id="PF00440">
    <property type="entry name" value="TetR_N"/>
    <property type="match status" value="1"/>
</dbReference>
<dbReference type="GO" id="GO:0045892">
    <property type="term" value="P:negative regulation of DNA-templated transcription"/>
    <property type="evidence" value="ECO:0007669"/>
    <property type="project" value="InterPro"/>
</dbReference>
<dbReference type="InterPro" id="IPR050109">
    <property type="entry name" value="HTH-type_TetR-like_transc_reg"/>
</dbReference>
<dbReference type="InterPro" id="IPR001647">
    <property type="entry name" value="HTH_TetR"/>
</dbReference>
<dbReference type="SUPFAM" id="SSF46689">
    <property type="entry name" value="Homeodomain-like"/>
    <property type="match status" value="1"/>
</dbReference>
<feature type="domain" description="HTH tetR-type" evidence="3">
    <location>
        <begin position="75"/>
        <end position="135"/>
    </location>
</feature>
<dbReference type="GO" id="GO:0003700">
    <property type="term" value="F:DNA-binding transcription factor activity"/>
    <property type="evidence" value="ECO:0007669"/>
    <property type="project" value="TreeGrafter"/>
</dbReference>
<dbReference type="PROSITE" id="PS50977">
    <property type="entry name" value="HTH_TETR_2"/>
    <property type="match status" value="1"/>
</dbReference>
<dbReference type="InterPro" id="IPR009057">
    <property type="entry name" value="Homeodomain-like_sf"/>
</dbReference>
<dbReference type="GO" id="GO:0000976">
    <property type="term" value="F:transcription cis-regulatory region binding"/>
    <property type="evidence" value="ECO:0007669"/>
    <property type="project" value="TreeGrafter"/>
</dbReference>
<dbReference type="InterPro" id="IPR013573">
    <property type="entry name" value="Tscrpt_reg_YcdC_C"/>
</dbReference>
<dbReference type="Gene3D" id="1.10.357.10">
    <property type="entry name" value="Tetracycline Repressor, domain 2"/>
    <property type="match status" value="1"/>
</dbReference>
<accession>A0A7W9S6E7</accession>
<evidence type="ECO:0000256" key="1">
    <source>
        <dbReference type="ARBA" id="ARBA00023125"/>
    </source>
</evidence>
<feature type="DNA-binding region" description="H-T-H motif" evidence="2">
    <location>
        <begin position="98"/>
        <end position="117"/>
    </location>
</feature>
<dbReference type="SUPFAM" id="SSF48498">
    <property type="entry name" value="Tetracyclin repressor-like, C-terminal domain"/>
    <property type="match status" value="1"/>
</dbReference>
<proteinExistence type="predicted"/>
<name>A0A7W9S6E7_9HYPH</name>
<dbReference type="InterPro" id="IPR036271">
    <property type="entry name" value="Tet_transcr_reg_TetR-rel_C_sf"/>
</dbReference>
<comment type="caution">
    <text evidence="4">The sequence shown here is derived from an EMBL/GenBank/DDBJ whole genome shotgun (WGS) entry which is preliminary data.</text>
</comment>
<protein>
    <submittedName>
        <fullName evidence="4">TetR/AcrR family transcriptional regulator</fullName>
    </submittedName>
</protein>
<gene>
    <name evidence="4" type="ORF">HNR59_004030</name>
</gene>
<keyword evidence="5" id="KW-1185">Reference proteome</keyword>
<evidence type="ECO:0000259" key="3">
    <source>
        <dbReference type="PROSITE" id="PS50977"/>
    </source>
</evidence>
<dbReference type="Pfam" id="PF08362">
    <property type="entry name" value="TetR_C_3"/>
    <property type="match status" value="1"/>
</dbReference>
<dbReference type="Gene3D" id="1.10.10.60">
    <property type="entry name" value="Homeodomain-like"/>
    <property type="match status" value="1"/>
</dbReference>
<dbReference type="PANTHER" id="PTHR30055:SF196">
    <property type="entry name" value="HTH-TYPE TRANSCRIPTIONAL REGULATOR RUTR"/>
    <property type="match status" value="1"/>
</dbReference>
<reference evidence="4 5" key="1">
    <citation type="submission" date="2020-08" db="EMBL/GenBank/DDBJ databases">
        <title>Genomic Encyclopedia of Type Strains, Phase IV (KMG-IV): sequencing the most valuable type-strain genomes for metagenomic binning, comparative biology and taxonomic classification.</title>
        <authorList>
            <person name="Goeker M."/>
        </authorList>
    </citation>
    <scope>NUCLEOTIDE SEQUENCE [LARGE SCALE GENOMIC DNA]</scope>
    <source>
        <strain evidence="4 5">DSM 11099</strain>
    </source>
</reference>
<dbReference type="AlphaFoldDB" id="A0A7W9S6E7"/>
<dbReference type="EMBL" id="JACHEU010000007">
    <property type="protein sequence ID" value="MBB6014634.1"/>
    <property type="molecule type" value="Genomic_DNA"/>
</dbReference>